<feature type="compositionally biased region" description="Basic and acidic residues" evidence="1">
    <location>
        <begin position="30"/>
        <end position="42"/>
    </location>
</feature>
<dbReference type="Proteomes" id="UP000719412">
    <property type="component" value="Unassembled WGS sequence"/>
</dbReference>
<reference evidence="2" key="1">
    <citation type="journal article" date="2020" name="J Insects Food Feed">
        <title>The yellow mealworm (Tenebrio molitor) genome: a resource for the emerging insects as food and feed industry.</title>
        <authorList>
            <person name="Eriksson T."/>
            <person name="Andere A."/>
            <person name="Kelstrup H."/>
            <person name="Emery V."/>
            <person name="Picard C."/>
        </authorList>
    </citation>
    <scope>NUCLEOTIDE SEQUENCE</scope>
    <source>
        <strain evidence="2">Stoneville</strain>
        <tissue evidence="2">Whole head</tissue>
    </source>
</reference>
<organism evidence="2 3">
    <name type="scientific">Tenebrio molitor</name>
    <name type="common">Yellow mealworm beetle</name>
    <dbReference type="NCBI Taxonomy" id="7067"/>
    <lineage>
        <taxon>Eukaryota</taxon>
        <taxon>Metazoa</taxon>
        <taxon>Ecdysozoa</taxon>
        <taxon>Arthropoda</taxon>
        <taxon>Hexapoda</taxon>
        <taxon>Insecta</taxon>
        <taxon>Pterygota</taxon>
        <taxon>Neoptera</taxon>
        <taxon>Endopterygota</taxon>
        <taxon>Coleoptera</taxon>
        <taxon>Polyphaga</taxon>
        <taxon>Cucujiformia</taxon>
        <taxon>Tenebrionidae</taxon>
        <taxon>Tenebrio</taxon>
    </lineage>
</organism>
<sequence>MFKTEAINLVERSRTHRDGNVHGLPPKNSRRSDKSWEPGKDGKVHGCEEWLTGRHSEVHEAVGDDSSRYHLPKSPNASRTSDLTATGLRTERFSGSKSRQVLAVQIVPGLTGRSRIYQPPKSGRSSGRTLFIHGFTVSAGSDLVNIELSASTTISCDASEKGSAFHPLIFSRFAVNGVGRLLVGFASNREARGIISHLFVRDKQTPMWDLIRFCVRFGEPSVVKIVNPLLRSDLDFLGSRSSILLRLHHVHTSTCRTLNYPLQLPYLNT</sequence>
<gene>
    <name evidence="2" type="ORF">GEV33_004621</name>
</gene>
<dbReference type="AlphaFoldDB" id="A0A8J6LD95"/>
<protein>
    <submittedName>
        <fullName evidence="2">Uncharacterized protein</fullName>
    </submittedName>
</protein>
<accession>A0A8J6LD95</accession>
<evidence type="ECO:0000313" key="2">
    <source>
        <dbReference type="EMBL" id="KAH0818169.1"/>
    </source>
</evidence>
<feature type="region of interest" description="Disordered" evidence="1">
    <location>
        <begin position="59"/>
        <end position="85"/>
    </location>
</feature>
<comment type="caution">
    <text evidence="2">The sequence shown here is derived from an EMBL/GenBank/DDBJ whole genome shotgun (WGS) entry which is preliminary data.</text>
</comment>
<feature type="region of interest" description="Disordered" evidence="1">
    <location>
        <begin position="12"/>
        <end position="42"/>
    </location>
</feature>
<dbReference type="EMBL" id="JABDTM020018235">
    <property type="protein sequence ID" value="KAH0818169.1"/>
    <property type="molecule type" value="Genomic_DNA"/>
</dbReference>
<keyword evidence="3" id="KW-1185">Reference proteome</keyword>
<proteinExistence type="predicted"/>
<reference evidence="2" key="2">
    <citation type="submission" date="2021-08" db="EMBL/GenBank/DDBJ databases">
        <authorList>
            <person name="Eriksson T."/>
        </authorList>
    </citation>
    <scope>NUCLEOTIDE SEQUENCE</scope>
    <source>
        <strain evidence="2">Stoneville</strain>
        <tissue evidence="2">Whole head</tissue>
    </source>
</reference>
<name>A0A8J6LD95_TENMO</name>
<feature type="compositionally biased region" description="Basic and acidic residues" evidence="1">
    <location>
        <begin position="59"/>
        <end position="68"/>
    </location>
</feature>
<evidence type="ECO:0000313" key="3">
    <source>
        <dbReference type="Proteomes" id="UP000719412"/>
    </source>
</evidence>
<evidence type="ECO:0000256" key="1">
    <source>
        <dbReference type="SAM" id="MobiDB-lite"/>
    </source>
</evidence>
<feature type="compositionally biased region" description="Polar residues" evidence="1">
    <location>
        <begin position="75"/>
        <end position="84"/>
    </location>
</feature>